<organism evidence="1 2">
    <name type="scientific">Populus trichocarpa</name>
    <name type="common">Western balsam poplar</name>
    <name type="synonym">Populus balsamifera subsp. trichocarpa</name>
    <dbReference type="NCBI Taxonomy" id="3694"/>
    <lineage>
        <taxon>Eukaryota</taxon>
        <taxon>Viridiplantae</taxon>
        <taxon>Streptophyta</taxon>
        <taxon>Embryophyta</taxon>
        <taxon>Tracheophyta</taxon>
        <taxon>Spermatophyta</taxon>
        <taxon>Magnoliopsida</taxon>
        <taxon>eudicotyledons</taxon>
        <taxon>Gunneridae</taxon>
        <taxon>Pentapetalae</taxon>
        <taxon>rosids</taxon>
        <taxon>fabids</taxon>
        <taxon>Malpighiales</taxon>
        <taxon>Salicaceae</taxon>
        <taxon>Saliceae</taxon>
        <taxon>Populus</taxon>
    </lineage>
</organism>
<dbReference type="PROSITE" id="PS51257">
    <property type="entry name" value="PROKAR_LIPOPROTEIN"/>
    <property type="match status" value="1"/>
</dbReference>
<gene>
    <name evidence="1" type="ORF">POPTR_001G451000</name>
</gene>
<dbReference type="EMBL" id="CM009290">
    <property type="protein sequence ID" value="PNT60081.1"/>
    <property type="molecule type" value="Genomic_DNA"/>
</dbReference>
<evidence type="ECO:0000313" key="2">
    <source>
        <dbReference type="Proteomes" id="UP000006729"/>
    </source>
</evidence>
<proteinExistence type="predicted"/>
<dbReference type="Proteomes" id="UP000006729">
    <property type="component" value="Chromosome 1"/>
</dbReference>
<accession>A0A2K2CDH8</accession>
<keyword evidence="2" id="KW-1185">Reference proteome</keyword>
<evidence type="ECO:0000313" key="1">
    <source>
        <dbReference type="EMBL" id="PNT60081.1"/>
    </source>
</evidence>
<name>A0A2K2CDH8_POPTR</name>
<sequence length="73" mass="8604">MSNNNSRKFKGSTVLKISYQISVITLSCTTNKWGLNDPPSWFLMKYLVTGTYIFSKLYHLDSWWLESEFEWNG</sequence>
<reference evidence="1 2" key="1">
    <citation type="journal article" date="2006" name="Science">
        <title>The genome of black cottonwood, Populus trichocarpa (Torr. &amp; Gray).</title>
        <authorList>
            <person name="Tuskan G.A."/>
            <person name="Difazio S."/>
            <person name="Jansson S."/>
            <person name="Bohlmann J."/>
            <person name="Grigoriev I."/>
            <person name="Hellsten U."/>
            <person name="Putnam N."/>
            <person name="Ralph S."/>
            <person name="Rombauts S."/>
            <person name="Salamov A."/>
            <person name="Schein J."/>
            <person name="Sterck L."/>
            <person name="Aerts A."/>
            <person name="Bhalerao R.R."/>
            <person name="Bhalerao R.P."/>
            <person name="Blaudez D."/>
            <person name="Boerjan W."/>
            <person name="Brun A."/>
            <person name="Brunner A."/>
            <person name="Busov V."/>
            <person name="Campbell M."/>
            <person name="Carlson J."/>
            <person name="Chalot M."/>
            <person name="Chapman J."/>
            <person name="Chen G.L."/>
            <person name="Cooper D."/>
            <person name="Coutinho P.M."/>
            <person name="Couturier J."/>
            <person name="Covert S."/>
            <person name="Cronk Q."/>
            <person name="Cunningham R."/>
            <person name="Davis J."/>
            <person name="Degroeve S."/>
            <person name="Dejardin A."/>
            <person name="Depamphilis C."/>
            <person name="Detter J."/>
            <person name="Dirks B."/>
            <person name="Dubchak I."/>
            <person name="Duplessis S."/>
            <person name="Ehlting J."/>
            <person name="Ellis B."/>
            <person name="Gendler K."/>
            <person name="Goodstein D."/>
            <person name="Gribskov M."/>
            <person name="Grimwood J."/>
            <person name="Groover A."/>
            <person name="Gunter L."/>
            <person name="Hamberger B."/>
            <person name="Heinze B."/>
            <person name="Helariutta Y."/>
            <person name="Henrissat B."/>
            <person name="Holligan D."/>
            <person name="Holt R."/>
            <person name="Huang W."/>
            <person name="Islam-Faridi N."/>
            <person name="Jones S."/>
            <person name="Jones-Rhoades M."/>
            <person name="Jorgensen R."/>
            <person name="Joshi C."/>
            <person name="Kangasjarvi J."/>
            <person name="Karlsson J."/>
            <person name="Kelleher C."/>
            <person name="Kirkpatrick R."/>
            <person name="Kirst M."/>
            <person name="Kohler A."/>
            <person name="Kalluri U."/>
            <person name="Larimer F."/>
            <person name="Leebens-Mack J."/>
            <person name="Leple J.C."/>
            <person name="Locascio P."/>
            <person name="Lou Y."/>
            <person name="Lucas S."/>
            <person name="Martin F."/>
            <person name="Montanini B."/>
            <person name="Napoli C."/>
            <person name="Nelson D.R."/>
            <person name="Nelson C."/>
            <person name="Nieminen K."/>
            <person name="Nilsson O."/>
            <person name="Pereda V."/>
            <person name="Peter G."/>
            <person name="Philippe R."/>
            <person name="Pilate G."/>
            <person name="Poliakov A."/>
            <person name="Razumovskaya J."/>
            <person name="Richardson P."/>
            <person name="Rinaldi C."/>
            <person name="Ritland K."/>
            <person name="Rouze P."/>
            <person name="Ryaboy D."/>
            <person name="Schmutz J."/>
            <person name="Schrader J."/>
            <person name="Segerman B."/>
            <person name="Shin H."/>
            <person name="Siddiqui A."/>
            <person name="Sterky F."/>
            <person name="Terry A."/>
            <person name="Tsai C.J."/>
            <person name="Uberbacher E."/>
            <person name="Unneberg P."/>
            <person name="Vahala J."/>
            <person name="Wall K."/>
            <person name="Wessler S."/>
            <person name="Yang G."/>
            <person name="Yin T."/>
            <person name="Douglas C."/>
            <person name="Marra M."/>
            <person name="Sandberg G."/>
            <person name="Van de Peer Y."/>
            <person name="Rokhsar D."/>
        </authorList>
    </citation>
    <scope>NUCLEOTIDE SEQUENCE [LARGE SCALE GENOMIC DNA]</scope>
    <source>
        <strain evidence="2">cv. Nisqually</strain>
    </source>
</reference>
<dbReference type="AlphaFoldDB" id="A0A2K2CDH8"/>
<protein>
    <submittedName>
        <fullName evidence="1">Uncharacterized protein</fullName>
    </submittedName>
</protein>
<dbReference type="InParanoid" id="A0A2K2CDH8"/>